<evidence type="ECO:0000256" key="2">
    <source>
        <dbReference type="ARBA" id="ARBA00022840"/>
    </source>
</evidence>
<dbReference type="InterPro" id="IPR001270">
    <property type="entry name" value="ClpA/B"/>
</dbReference>
<dbReference type="Proteomes" id="UP000823749">
    <property type="component" value="Chromosome 3"/>
</dbReference>
<dbReference type="PRINTS" id="PR00300">
    <property type="entry name" value="CLPPROTEASEA"/>
</dbReference>
<dbReference type="InterPro" id="IPR050130">
    <property type="entry name" value="ClpA_ClpB"/>
</dbReference>
<keyword evidence="3" id="KW-0812">Transmembrane</keyword>
<keyword evidence="2" id="KW-0067">ATP-binding</keyword>
<evidence type="ECO:0000256" key="1">
    <source>
        <dbReference type="ARBA" id="ARBA00022741"/>
    </source>
</evidence>
<name>A0AAV6KT03_9ERIC</name>
<evidence type="ECO:0000256" key="3">
    <source>
        <dbReference type="SAM" id="Phobius"/>
    </source>
</evidence>
<organism evidence="5 6">
    <name type="scientific">Rhododendron griersonianum</name>
    <dbReference type="NCBI Taxonomy" id="479676"/>
    <lineage>
        <taxon>Eukaryota</taxon>
        <taxon>Viridiplantae</taxon>
        <taxon>Streptophyta</taxon>
        <taxon>Embryophyta</taxon>
        <taxon>Tracheophyta</taxon>
        <taxon>Spermatophyta</taxon>
        <taxon>Magnoliopsida</taxon>
        <taxon>eudicotyledons</taxon>
        <taxon>Gunneridae</taxon>
        <taxon>Pentapetalae</taxon>
        <taxon>asterids</taxon>
        <taxon>Ericales</taxon>
        <taxon>Ericaceae</taxon>
        <taxon>Ericoideae</taxon>
        <taxon>Rhodoreae</taxon>
        <taxon>Rhododendron</taxon>
    </lineage>
</organism>
<feature type="domain" description="ATPase AAA-type core" evidence="4">
    <location>
        <begin position="392"/>
        <end position="571"/>
    </location>
</feature>
<dbReference type="CDD" id="cd19499">
    <property type="entry name" value="RecA-like_ClpB_Hsp104-like"/>
    <property type="match status" value="1"/>
</dbReference>
<dbReference type="SUPFAM" id="SSF52540">
    <property type="entry name" value="P-loop containing nucleoside triphosphate hydrolases"/>
    <property type="match status" value="1"/>
</dbReference>
<dbReference type="Gene3D" id="3.40.50.300">
    <property type="entry name" value="P-loop containing nucleotide triphosphate hydrolases"/>
    <property type="match status" value="1"/>
</dbReference>
<gene>
    <name evidence="5" type="ORF">RHGRI_006261</name>
</gene>
<dbReference type="PANTHER" id="PTHR11638">
    <property type="entry name" value="ATP-DEPENDENT CLP PROTEASE"/>
    <property type="match status" value="1"/>
</dbReference>
<keyword evidence="3" id="KW-1133">Transmembrane helix</keyword>
<dbReference type="InterPro" id="IPR027417">
    <property type="entry name" value="P-loop_NTPase"/>
</dbReference>
<keyword evidence="6" id="KW-1185">Reference proteome</keyword>
<evidence type="ECO:0000259" key="4">
    <source>
        <dbReference type="Pfam" id="PF07724"/>
    </source>
</evidence>
<reference evidence="5" key="1">
    <citation type="submission" date="2020-08" db="EMBL/GenBank/DDBJ databases">
        <title>Plant Genome Project.</title>
        <authorList>
            <person name="Zhang R.-G."/>
        </authorList>
    </citation>
    <scope>NUCLEOTIDE SEQUENCE</scope>
    <source>
        <strain evidence="5">WSP0</strain>
        <tissue evidence="5">Leaf</tissue>
    </source>
</reference>
<keyword evidence="3" id="KW-0472">Membrane</keyword>
<dbReference type="GO" id="GO:0005737">
    <property type="term" value="C:cytoplasm"/>
    <property type="evidence" value="ECO:0007669"/>
    <property type="project" value="TreeGrafter"/>
</dbReference>
<accession>A0AAV6KT03</accession>
<protein>
    <recommendedName>
        <fullName evidence="4">ATPase AAA-type core domain-containing protein</fullName>
    </recommendedName>
</protein>
<dbReference type="InterPro" id="IPR003959">
    <property type="entry name" value="ATPase_AAA_core"/>
</dbReference>
<dbReference type="Pfam" id="PF07724">
    <property type="entry name" value="AAA_2"/>
    <property type="match status" value="1"/>
</dbReference>
<dbReference type="GO" id="GO:0005524">
    <property type="term" value="F:ATP binding"/>
    <property type="evidence" value="ECO:0007669"/>
    <property type="project" value="UniProtKB-KW"/>
</dbReference>
<proteinExistence type="predicted"/>
<dbReference type="EMBL" id="JACTNZ010000003">
    <property type="protein sequence ID" value="KAG5555556.1"/>
    <property type="molecule type" value="Genomic_DNA"/>
</dbReference>
<dbReference type="GO" id="GO:0034605">
    <property type="term" value="P:cellular response to heat"/>
    <property type="evidence" value="ECO:0007669"/>
    <property type="project" value="TreeGrafter"/>
</dbReference>
<sequence length="793" mass="89369">MTLEPPPPPLPYADEALFLSRQPRWRMAVVVVGGRRDFFFVDVIGNGGGWWWVGFLLSPFFVSTGGYELEVMGSVVGGLGGGGFSGELKGGGAVEFGCGDISVMEEGVVRVGGGVLRGDGGTEEGFVAMDRMFTEILRQKDELETAYGVEIHSEALYLACRIAIRHSNVLFANEEVGSDNFEDLLQKKAFGMVKNACLRLRLDLDTDVEENTLDTDEYLLCRALVELEEIKKEKDHGKRLWIPRVELEYKDLMDKWDKFMKKSKPIVMGRNRCNRRGEELQMLEQLRQGLVSFMQEAEVDKKTEMKPIFGMAQCFSSLLVHENHKQNLAVTPRLVAEVASPLTGFPASWLLCGSNPPLQDLESRLAERVIGQDHVSFLISRALRRRKSGAGPLGSFLFLYGSGRGRTEQAKALAKQLFDDDKLLTEVDMLDYGESDSASHLFGAPSSSEECGAGGLLTEAVKKRPFGVILLDNVDRAHPAVIDLLITILIHGRVLDGVGNTVYFTNTLIVMTSNVVDYMFEPWGCRCWSQEGLMKDKFYNDPPPCPKHRCAYISLLMEARKYFKPELFEKLDEVIVFNVLSYEESMAVGRLQLRDIASSITARRLILYPSEAALRELVVRHTFWPYNKVWDPWVAVILNFEGGQAMKVWLEENVVPMLFGILANNETDEMLAVYIDALMGTKVLSYRSEKRGTYLEDLFLKHFKESLKEFRIMYRKEKERVNKIYVLRRDFFTLMNLLNAKTVVNLSCVADTVPKLLNAVDDLISNAVHALFVLNLSILVPIISAVHLFPVDR</sequence>
<comment type="caution">
    <text evidence="5">The sequence shown here is derived from an EMBL/GenBank/DDBJ whole genome shotgun (WGS) entry which is preliminary data.</text>
</comment>
<feature type="transmembrane region" description="Helical" evidence="3">
    <location>
        <begin position="767"/>
        <end position="789"/>
    </location>
</feature>
<dbReference type="PANTHER" id="PTHR11638:SF18">
    <property type="entry name" value="HEAT SHOCK PROTEIN 104"/>
    <property type="match status" value="1"/>
</dbReference>
<evidence type="ECO:0000313" key="5">
    <source>
        <dbReference type="EMBL" id="KAG5555556.1"/>
    </source>
</evidence>
<dbReference type="GO" id="GO:0016887">
    <property type="term" value="F:ATP hydrolysis activity"/>
    <property type="evidence" value="ECO:0007669"/>
    <property type="project" value="InterPro"/>
</dbReference>
<keyword evidence="1" id="KW-0547">Nucleotide-binding</keyword>
<evidence type="ECO:0000313" key="6">
    <source>
        <dbReference type="Proteomes" id="UP000823749"/>
    </source>
</evidence>
<dbReference type="AlphaFoldDB" id="A0AAV6KT03"/>